<evidence type="ECO:0000313" key="3">
    <source>
        <dbReference type="EMBL" id="KAK3308326.1"/>
    </source>
</evidence>
<dbReference type="Pfam" id="PF08031">
    <property type="entry name" value="BBE"/>
    <property type="match status" value="1"/>
</dbReference>
<dbReference type="Proteomes" id="UP001273166">
    <property type="component" value="Unassembled WGS sequence"/>
</dbReference>
<dbReference type="AlphaFoldDB" id="A0AAJ0M444"/>
<protein>
    <recommendedName>
        <fullName evidence="2">Berberine/berberine-like domain-containing protein</fullName>
    </recommendedName>
</protein>
<sequence>MRNFSAGSVGLKAVTVSAVLLIVLAHKSSASRTGVFPHPSSRTCRVLPGDTDWPSHAEWARLNETVGGRLIATVPLASACHDPTYDEEVNYPRLRALKAKYDPKGLFYARTAVGSEAWAEDSEQRLCKI</sequence>
<comment type="caution">
    <text evidence="3">The sequence shown here is derived from an EMBL/GenBank/DDBJ whole genome shotgun (WGS) entry which is preliminary data.</text>
</comment>
<dbReference type="GeneID" id="87885562"/>
<evidence type="ECO:0000313" key="4">
    <source>
        <dbReference type="Proteomes" id="UP001273166"/>
    </source>
</evidence>
<dbReference type="RefSeq" id="XP_062724106.1">
    <property type="nucleotide sequence ID" value="XM_062866733.1"/>
</dbReference>
<organism evidence="3 4">
    <name type="scientific">Chaetomium strumarium</name>
    <dbReference type="NCBI Taxonomy" id="1170767"/>
    <lineage>
        <taxon>Eukaryota</taxon>
        <taxon>Fungi</taxon>
        <taxon>Dikarya</taxon>
        <taxon>Ascomycota</taxon>
        <taxon>Pezizomycotina</taxon>
        <taxon>Sordariomycetes</taxon>
        <taxon>Sordariomycetidae</taxon>
        <taxon>Sordariales</taxon>
        <taxon>Chaetomiaceae</taxon>
        <taxon>Chaetomium</taxon>
    </lineage>
</organism>
<feature type="signal peptide" evidence="1">
    <location>
        <begin position="1"/>
        <end position="30"/>
    </location>
</feature>
<evidence type="ECO:0000259" key="2">
    <source>
        <dbReference type="Pfam" id="PF08031"/>
    </source>
</evidence>
<accession>A0AAJ0M444</accession>
<dbReference type="InterPro" id="IPR012951">
    <property type="entry name" value="BBE"/>
</dbReference>
<feature type="chain" id="PRO_5042498252" description="Berberine/berberine-like domain-containing protein" evidence="1">
    <location>
        <begin position="31"/>
        <end position="129"/>
    </location>
</feature>
<gene>
    <name evidence="3" type="ORF">B0T15DRAFT_490914</name>
</gene>
<dbReference type="GO" id="GO:0016491">
    <property type="term" value="F:oxidoreductase activity"/>
    <property type="evidence" value="ECO:0007669"/>
    <property type="project" value="InterPro"/>
</dbReference>
<feature type="domain" description="Berberine/berberine-like" evidence="2">
    <location>
        <begin position="90"/>
        <end position="113"/>
    </location>
</feature>
<keyword evidence="4" id="KW-1185">Reference proteome</keyword>
<dbReference type="GO" id="GO:0050660">
    <property type="term" value="F:flavin adenine dinucleotide binding"/>
    <property type="evidence" value="ECO:0007669"/>
    <property type="project" value="InterPro"/>
</dbReference>
<reference evidence="3" key="1">
    <citation type="journal article" date="2023" name="Mol. Phylogenet. Evol.">
        <title>Genome-scale phylogeny and comparative genomics of the fungal order Sordariales.</title>
        <authorList>
            <person name="Hensen N."/>
            <person name="Bonometti L."/>
            <person name="Westerberg I."/>
            <person name="Brannstrom I.O."/>
            <person name="Guillou S."/>
            <person name="Cros-Aarteil S."/>
            <person name="Calhoun S."/>
            <person name="Haridas S."/>
            <person name="Kuo A."/>
            <person name="Mondo S."/>
            <person name="Pangilinan J."/>
            <person name="Riley R."/>
            <person name="LaButti K."/>
            <person name="Andreopoulos B."/>
            <person name="Lipzen A."/>
            <person name="Chen C."/>
            <person name="Yan M."/>
            <person name="Daum C."/>
            <person name="Ng V."/>
            <person name="Clum A."/>
            <person name="Steindorff A."/>
            <person name="Ohm R.A."/>
            <person name="Martin F."/>
            <person name="Silar P."/>
            <person name="Natvig D.O."/>
            <person name="Lalanne C."/>
            <person name="Gautier V."/>
            <person name="Ament-Velasquez S.L."/>
            <person name="Kruys A."/>
            <person name="Hutchinson M.I."/>
            <person name="Powell A.J."/>
            <person name="Barry K."/>
            <person name="Miller A.N."/>
            <person name="Grigoriev I.V."/>
            <person name="Debuchy R."/>
            <person name="Gladieux P."/>
            <person name="Hiltunen Thoren M."/>
            <person name="Johannesson H."/>
        </authorList>
    </citation>
    <scope>NUCLEOTIDE SEQUENCE</scope>
    <source>
        <strain evidence="3">CBS 333.67</strain>
    </source>
</reference>
<evidence type="ECO:0000256" key="1">
    <source>
        <dbReference type="SAM" id="SignalP"/>
    </source>
</evidence>
<dbReference type="EMBL" id="JAUDZG010000002">
    <property type="protein sequence ID" value="KAK3308326.1"/>
    <property type="molecule type" value="Genomic_DNA"/>
</dbReference>
<reference evidence="3" key="2">
    <citation type="submission" date="2023-06" db="EMBL/GenBank/DDBJ databases">
        <authorList>
            <consortium name="Lawrence Berkeley National Laboratory"/>
            <person name="Mondo S.J."/>
            <person name="Hensen N."/>
            <person name="Bonometti L."/>
            <person name="Westerberg I."/>
            <person name="Brannstrom I.O."/>
            <person name="Guillou S."/>
            <person name="Cros-Aarteil S."/>
            <person name="Calhoun S."/>
            <person name="Haridas S."/>
            <person name="Kuo A."/>
            <person name="Pangilinan J."/>
            <person name="Riley R."/>
            <person name="Labutti K."/>
            <person name="Andreopoulos B."/>
            <person name="Lipzen A."/>
            <person name="Chen C."/>
            <person name="Yanf M."/>
            <person name="Daum C."/>
            <person name="Ng V."/>
            <person name="Clum A."/>
            <person name="Steindorff A."/>
            <person name="Ohm R."/>
            <person name="Martin F."/>
            <person name="Silar P."/>
            <person name="Natvig D."/>
            <person name="Lalanne C."/>
            <person name="Gautier V."/>
            <person name="Ament-Velasquez S.L."/>
            <person name="Kruys A."/>
            <person name="Hutchinson M.I."/>
            <person name="Powell A.J."/>
            <person name="Barry K."/>
            <person name="Miller A.N."/>
            <person name="Grigoriev I.V."/>
            <person name="Debuchy R."/>
            <person name="Gladieux P."/>
            <person name="Thoren M.H."/>
            <person name="Johannesson H."/>
        </authorList>
    </citation>
    <scope>NUCLEOTIDE SEQUENCE</scope>
    <source>
        <strain evidence="3">CBS 333.67</strain>
    </source>
</reference>
<name>A0AAJ0M444_9PEZI</name>
<proteinExistence type="predicted"/>
<keyword evidence="1" id="KW-0732">Signal</keyword>